<keyword evidence="1" id="KW-0614">Plasmid</keyword>
<accession>A0A517D8J1</accession>
<protein>
    <submittedName>
        <fullName evidence="1">Uncharacterized protein</fullName>
    </submittedName>
</protein>
<dbReference type="AlphaFoldDB" id="A0A517D8J1"/>
<sequence>MFHQYAKFPGELEISFSDVIDDQKASGKKTVFVCFKQKVSDHVKRSRFTLPDKKLVYNEGFTAMEQEKNELILTNNEELIWKYAKLGGVKLK</sequence>
<gene>
    <name evidence="1" type="ORF">FOD75_11350</name>
</gene>
<name>A0A517D8J1_LIMRT</name>
<evidence type="ECO:0000313" key="2">
    <source>
        <dbReference type="Proteomes" id="UP000316394"/>
    </source>
</evidence>
<geneLocation type="plasmid" evidence="1 2">
    <name>unnamed</name>
</geneLocation>
<dbReference type="EMBL" id="CP041677">
    <property type="protein sequence ID" value="QDR73680.1"/>
    <property type="molecule type" value="Genomic_DNA"/>
</dbReference>
<dbReference type="RefSeq" id="WP_144228031.1">
    <property type="nucleotide sequence ID" value="NZ_CP041677.1"/>
</dbReference>
<proteinExistence type="predicted"/>
<organism evidence="1 2">
    <name type="scientific">Limosilactobacillus reuteri</name>
    <name type="common">Lactobacillus reuteri</name>
    <dbReference type="NCBI Taxonomy" id="1598"/>
    <lineage>
        <taxon>Bacteria</taxon>
        <taxon>Bacillati</taxon>
        <taxon>Bacillota</taxon>
        <taxon>Bacilli</taxon>
        <taxon>Lactobacillales</taxon>
        <taxon>Lactobacillaceae</taxon>
        <taxon>Limosilactobacillus</taxon>
    </lineage>
</organism>
<reference evidence="1 2" key="1">
    <citation type="submission" date="2019-07" db="EMBL/GenBank/DDBJ databases">
        <title>Gastrointestinal microbiota of Peromyscus leucopus, the white-footed mouse.</title>
        <authorList>
            <person name="Milovic A."/>
            <person name="Bassam K."/>
            <person name="Barbour A.G."/>
        </authorList>
    </citation>
    <scope>NUCLEOTIDE SEQUENCE [LARGE SCALE GENOMIC DNA]</scope>
    <source>
        <strain evidence="1 2">LL7</strain>
        <plasmid evidence="1 2">unnamed</plasmid>
    </source>
</reference>
<dbReference type="Proteomes" id="UP000316394">
    <property type="component" value="Plasmid unnamed"/>
</dbReference>
<evidence type="ECO:0000313" key="1">
    <source>
        <dbReference type="EMBL" id="QDR73680.1"/>
    </source>
</evidence>